<proteinExistence type="predicted"/>
<feature type="region of interest" description="Disordered" evidence="1">
    <location>
        <begin position="104"/>
        <end position="153"/>
    </location>
</feature>
<feature type="region of interest" description="Disordered" evidence="1">
    <location>
        <begin position="1"/>
        <end position="24"/>
    </location>
</feature>
<organism evidence="2 3">
    <name type="scientific">Pristionchus pacificus</name>
    <name type="common">Parasitic nematode worm</name>
    <dbReference type="NCBI Taxonomy" id="54126"/>
    <lineage>
        <taxon>Eukaryota</taxon>
        <taxon>Metazoa</taxon>
        <taxon>Ecdysozoa</taxon>
        <taxon>Nematoda</taxon>
        <taxon>Chromadorea</taxon>
        <taxon>Rhabditida</taxon>
        <taxon>Rhabditina</taxon>
        <taxon>Diplogasteromorpha</taxon>
        <taxon>Diplogasteroidea</taxon>
        <taxon>Neodiplogasteridae</taxon>
        <taxon>Pristionchus</taxon>
    </lineage>
</organism>
<dbReference type="AlphaFoldDB" id="A0A2A6CCD6"/>
<protein>
    <submittedName>
        <fullName evidence="2">Uncharacterized protein</fullName>
    </submittedName>
</protein>
<reference evidence="3" key="1">
    <citation type="journal article" date="2008" name="Nat. Genet.">
        <title>The Pristionchus pacificus genome provides a unique perspective on nematode lifestyle and parasitism.</title>
        <authorList>
            <person name="Dieterich C."/>
            <person name="Clifton S.W."/>
            <person name="Schuster L.N."/>
            <person name="Chinwalla A."/>
            <person name="Delehaunty K."/>
            <person name="Dinkelacker I."/>
            <person name="Fulton L."/>
            <person name="Fulton R."/>
            <person name="Godfrey J."/>
            <person name="Minx P."/>
            <person name="Mitreva M."/>
            <person name="Roeseler W."/>
            <person name="Tian H."/>
            <person name="Witte H."/>
            <person name="Yang S.P."/>
            <person name="Wilson R.K."/>
            <person name="Sommer R.J."/>
        </authorList>
    </citation>
    <scope>NUCLEOTIDE SEQUENCE [LARGE SCALE GENOMIC DNA]</scope>
    <source>
        <strain evidence="3">PS312</strain>
    </source>
</reference>
<dbReference type="EnsemblMetazoa" id="PPA12106.1">
    <property type="protein sequence ID" value="PPA12106.1"/>
    <property type="gene ID" value="WBGene00101660"/>
</dbReference>
<feature type="compositionally biased region" description="Pro residues" evidence="1">
    <location>
        <begin position="57"/>
        <end position="69"/>
    </location>
</feature>
<name>A0A2A6CCD6_PRIPA</name>
<evidence type="ECO:0000256" key="1">
    <source>
        <dbReference type="SAM" id="MobiDB-lite"/>
    </source>
</evidence>
<evidence type="ECO:0000313" key="3">
    <source>
        <dbReference type="Proteomes" id="UP000005239"/>
    </source>
</evidence>
<feature type="region of interest" description="Disordered" evidence="1">
    <location>
        <begin position="54"/>
        <end position="74"/>
    </location>
</feature>
<dbReference type="Proteomes" id="UP000005239">
    <property type="component" value="Unassembled WGS sequence"/>
</dbReference>
<reference evidence="2" key="2">
    <citation type="submission" date="2022-06" db="UniProtKB">
        <authorList>
            <consortium name="EnsemblMetazoa"/>
        </authorList>
    </citation>
    <scope>IDENTIFICATION</scope>
    <source>
        <strain evidence="2">PS312</strain>
    </source>
</reference>
<evidence type="ECO:0000313" key="2">
    <source>
        <dbReference type="EnsemblMetazoa" id="PPA12106.1"/>
    </source>
</evidence>
<accession>A0A8R1UAD8</accession>
<gene>
    <name evidence="2" type="primary">WBGene00101660</name>
</gene>
<feature type="compositionally biased region" description="Basic and acidic residues" evidence="1">
    <location>
        <begin position="118"/>
        <end position="145"/>
    </location>
</feature>
<accession>A0A2A6CCD6</accession>
<keyword evidence="3" id="KW-1185">Reference proteome</keyword>
<sequence>MGCERHPCSSSSHSSLPPPPLPLTRPSNEASPFAWRSKWFVIGDLLSMRWDVSDIPAPLPPTLPSPLPLTRPSNEASPFAWRSKWFVIGEQQQSMMRLALSSLRAFPLPRPSDEEMTEEQRRKRDDFRSSPHRRDEEGGRHEERTTPTLKSSE</sequence>